<dbReference type="HOGENOM" id="CLU_3140294_0_0_4"/>
<keyword evidence="3" id="KW-1185">Reference proteome</keyword>
<dbReference type="PATRIC" id="fig|983917.3.peg.1133"/>
<dbReference type="Proteomes" id="UP000007883">
    <property type="component" value="Chromosome"/>
</dbReference>
<dbReference type="AlphaFoldDB" id="I0HNA7"/>
<evidence type="ECO:0000313" key="3">
    <source>
        <dbReference type="Proteomes" id="UP000007883"/>
    </source>
</evidence>
<accession>I0HNA7</accession>
<evidence type="ECO:0000256" key="1">
    <source>
        <dbReference type="SAM" id="MobiDB-lite"/>
    </source>
</evidence>
<dbReference type="EMBL" id="AP012320">
    <property type="protein sequence ID" value="BAL94494.1"/>
    <property type="molecule type" value="Genomic_DNA"/>
</dbReference>
<evidence type="ECO:0000313" key="2">
    <source>
        <dbReference type="EMBL" id="BAL94494.1"/>
    </source>
</evidence>
<dbReference type="KEGG" id="rge:RGE_11530"/>
<reference evidence="2 3" key="1">
    <citation type="journal article" date="2012" name="J. Bacteriol.">
        <title>Complete genome sequence of phototrophic betaproteobacterium Rubrivivax gelatinosus IL144.</title>
        <authorList>
            <person name="Nagashima S."/>
            <person name="Kamimura A."/>
            <person name="Shimizu T."/>
            <person name="Nakamura-isaki S."/>
            <person name="Aono E."/>
            <person name="Sakamoto K."/>
            <person name="Ichikawa N."/>
            <person name="Nakazawa H."/>
            <person name="Sekine M."/>
            <person name="Yamazaki S."/>
            <person name="Fujita N."/>
            <person name="Shimada K."/>
            <person name="Hanada S."/>
            <person name="Nagashima K.V.P."/>
        </authorList>
    </citation>
    <scope>NUCLEOTIDE SEQUENCE [LARGE SCALE GENOMIC DNA]</scope>
    <source>
        <strain evidence="3">NBRC 100245 / IL144</strain>
    </source>
</reference>
<proteinExistence type="predicted"/>
<protein>
    <submittedName>
        <fullName evidence="2">Uncharacterized protein</fullName>
    </submittedName>
</protein>
<feature type="region of interest" description="Disordered" evidence="1">
    <location>
        <begin position="1"/>
        <end position="49"/>
    </location>
</feature>
<name>I0HNA7_RUBGI</name>
<organism evidence="2 3">
    <name type="scientific">Rubrivivax gelatinosus (strain NBRC 100245 / IL144)</name>
    <dbReference type="NCBI Taxonomy" id="983917"/>
    <lineage>
        <taxon>Bacteria</taxon>
        <taxon>Pseudomonadati</taxon>
        <taxon>Pseudomonadota</taxon>
        <taxon>Betaproteobacteria</taxon>
        <taxon>Burkholderiales</taxon>
        <taxon>Sphaerotilaceae</taxon>
        <taxon>Rubrivivax</taxon>
    </lineage>
</organism>
<gene>
    <name evidence="2" type="ordered locus">RGE_11530</name>
</gene>
<sequence>MSRSTSTGIGAPDSGAASPGTAEGLQQSQAGREDQDTPRPGLPDFARGA</sequence>
<dbReference type="RefSeq" id="WP_014427365.1">
    <property type="nucleotide sequence ID" value="NC_017075.1"/>
</dbReference>
<dbReference type="STRING" id="983917.RGE_11530"/>